<evidence type="ECO:0000313" key="17">
    <source>
        <dbReference type="Ensembl" id="ENSLCAP00010049268.1"/>
    </source>
</evidence>
<dbReference type="Proteomes" id="UP000314980">
    <property type="component" value="Unassembled WGS sequence"/>
</dbReference>
<dbReference type="Ensembl" id="ENSLCAT00010050501.1">
    <property type="protein sequence ID" value="ENSLCAP00010049268.1"/>
    <property type="gene ID" value="ENSLCAG00010022913.1"/>
</dbReference>
<feature type="domain" description="AIG1-type G" evidence="16">
    <location>
        <begin position="1"/>
        <end position="197"/>
    </location>
</feature>
<dbReference type="GO" id="GO:0005783">
    <property type="term" value="C:endoplasmic reticulum"/>
    <property type="evidence" value="ECO:0007669"/>
    <property type="project" value="UniProtKB-SubCell"/>
</dbReference>
<evidence type="ECO:0000256" key="8">
    <source>
        <dbReference type="ARBA" id="ARBA00022741"/>
    </source>
</evidence>
<dbReference type="InterPro" id="IPR006703">
    <property type="entry name" value="G_AIG1"/>
</dbReference>
<keyword evidence="7" id="KW-0677">Repeat</keyword>
<dbReference type="Gene3D" id="3.40.50.300">
    <property type="entry name" value="P-loop containing nucleotide triphosphate hydrolases"/>
    <property type="match status" value="1"/>
</dbReference>
<dbReference type="GeneTree" id="ENSGT01120000271858"/>
<dbReference type="FunFam" id="3.40.50.300:FF:000536">
    <property type="entry name" value="GTPase IMAP family member 8"/>
    <property type="match status" value="1"/>
</dbReference>
<evidence type="ECO:0000256" key="10">
    <source>
        <dbReference type="ARBA" id="ARBA00023034"/>
    </source>
</evidence>
<dbReference type="Pfam" id="PF04548">
    <property type="entry name" value="AIG1"/>
    <property type="match status" value="1"/>
</dbReference>
<evidence type="ECO:0000256" key="4">
    <source>
        <dbReference type="ARBA" id="ARBA00004555"/>
    </source>
</evidence>
<comment type="subcellular location">
    <subcellularLocation>
        <location evidence="3">Cytoplasm</location>
        <location evidence="3">Cytosol</location>
    </subcellularLocation>
    <subcellularLocation>
        <location evidence="2">Endoplasmic reticulum</location>
    </subcellularLocation>
    <subcellularLocation>
        <location evidence="4">Golgi apparatus</location>
    </subcellularLocation>
    <subcellularLocation>
        <location evidence="1">Mitochondrion</location>
    </subcellularLocation>
</comment>
<dbReference type="SUPFAM" id="SSF52540">
    <property type="entry name" value="P-loop containing nucleoside triphosphate hydrolases"/>
    <property type="match status" value="1"/>
</dbReference>
<organism evidence="17 18">
    <name type="scientific">Lates calcarifer</name>
    <name type="common">Barramundi</name>
    <name type="synonym">Holocentrus calcarifer</name>
    <dbReference type="NCBI Taxonomy" id="8187"/>
    <lineage>
        <taxon>Eukaryota</taxon>
        <taxon>Metazoa</taxon>
        <taxon>Chordata</taxon>
        <taxon>Craniata</taxon>
        <taxon>Vertebrata</taxon>
        <taxon>Euteleostomi</taxon>
        <taxon>Actinopterygii</taxon>
        <taxon>Neopterygii</taxon>
        <taxon>Teleostei</taxon>
        <taxon>Neoteleostei</taxon>
        <taxon>Acanthomorphata</taxon>
        <taxon>Carangaria</taxon>
        <taxon>Carangaria incertae sedis</taxon>
        <taxon>Centropomidae</taxon>
        <taxon>Lates</taxon>
    </lineage>
</organism>
<evidence type="ECO:0000256" key="13">
    <source>
        <dbReference type="ARBA" id="ARBA00056809"/>
    </source>
</evidence>
<dbReference type="GO" id="GO:0005525">
    <property type="term" value="F:GTP binding"/>
    <property type="evidence" value="ECO:0007669"/>
    <property type="project" value="UniProtKB-KW"/>
</dbReference>
<keyword evidence="9" id="KW-0256">Endoplasmic reticulum</keyword>
<evidence type="ECO:0000256" key="11">
    <source>
        <dbReference type="ARBA" id="ARBA00023128"/>
    </source>
</evidence>
<keyword evidence="10" id="KW-0333">Golgi apparatus</keyword>
<dbReference type="PROSITE" id="PS51720">
    <property type="entry name" value="G_AIG1"/>
    <property type="match status" value="1"/>
</dbReference>
<keyword evidence="12" id="KW-0342">GTP-binding</keyword>
<sequence length="234" mass="26927">MKQNLLGTFWGVGKSSAGNTILGKKEFDCKFSTRPLTLSSEKREEIVQGRRVSVVDTPGLFSSQLSEEEVKTQLEEAVKLSSPGPHVFLLTIQLGRFTEQEQKELETVQKMLSPDVSKHTMVLFTYGDRVEDTDMDQFVREDENLQELLIKCSGQYHIFNNKEMGNRDQVKELFDKIDSISKGGHSYYKKGSSLSIQSFWNSMPDTVKKFIGFLRIDRKRKRRARRGTWEMSIL</sequence>
<evidence type="ECO:0000256" key="3">
    <source>
        <dbReference type="ARBA" id="ARBA00004514"/>
    </source>
</evidence>
<protein>
    <recommendedName>
        <fullName evidence="14">GTPase IMAP family member 8</fullName>
    </recommendedName>
    <alternativeName>
        <fullName evidence="15">Immune-associated nucleotide-binding protein 9</fullName>
    </alternativeName>
</protein>
<dbReference type="GO" id="GO:0005739">
    <property type="term" value="C:mitochondrion"/>
    <property type="evidence" value="ECO:0007669"/>
    <property type="project" value="UniProtKB-SubCell"/>
</dbReference>
<evidence type="ECO:0000256" key="5">
    <source>
        <dbReference type="ARBA" id="ARBA00008535"/>
    </source>
</evidence>
<evidence type="ECO:0000256" key="7">
    <source>
        <dbReference type="ARBA" id="ARBA00022737"/>
    </source>
</evidence>
<proteinExistence type="inferred from homology"/>
<dbReference type="GO" id="GO:0005794">
    <property type="term" value="C:Golgi apparatus"/>
    <property type="evidence" value="ECO:0007669"/>
    <property type="project" value="UniProtKB-SubCell"/>
</dbReference>
<evidence type="ECO:0000256" key="12">
    <source>
        <dbReference type="ARBA" id="ARBA00023134"/>
    </source>
</evidence>
<comment type="function">
    <text evidence="13">Exerts an anti-apoptotic effect in the immune system and is involved in responses to infections.</text>
</comment>
<evidence type="ECO:0000256" key="1">
    <source>
        <dbReference type="ARBA" id="ARBA00004173"/>
    </source>
</evidence>
<reference evidence="18" key="1">
    <citation type="submission" date="2015-09" db="EMBL/GenBank/DDBJ databases">
        <authorList>
            <person name="Sai Rama Sridatta P."/>
        </authorList>
    </citation>
    <scope>NUCLEOTIDE SEQUENCE [LARGE SCALE GENOMIC DNA]</scope>
</reference>
<dbReference type="InterPro" id="IPR027417">
    <property type="entry name" value="P-loop_NTPase"/>
</dbReference>
<name>A0A4W6FFU0_LATCA</name>
<evidence type="ECO:0000256" key="14">
    <source>
        <dbReference type="ARBA" id="ARBA00073539"/>
    </source>
</evidence>
<keyword evidence="6" id="KW-0963">Cytoplasm</keyword>
<keyword evidence="11" id="KW-0496">Mitochondrion</keyword>
<dbReference type="GO" id="GO:0005829">
    <property type="term" value="C:cytosol"/>
    <property type="evidence" value="ECO:0007669"/>
    <property type="project" value="UniProtKB-SubCell"/>
</dbReference>
<dbReference type="PANTHER" id="PTHR10903">
    <property type="entry name" value="GTPASE, IMAP FAMILY MEMBER-RELATED"/>
    <property type="match status" value="1"/>
</dbReference>
<evidence type="ECO:0000259" key="16">
    <source>
        <dbReference type="PROSITE" id="PS51720"/>
    </source>
</evidence>
<evidence type="ECO:0000313" key="18">
    <source>
        <dbReference type="Proteomes" id="UP000314980"/>
    </source>
</evidence>
<dbReference type="AlphaFoldDB" id="A0A4W6FFU0"/>
<comment type="similarity">
    <text evidence="5">Belongs to the TRAFAC class TrmE-Era-EngA-EngB-Septin-like GTPase superfamily. AIG1/Toc34/Toc159-like paraseptin GTPase family. IAN subfamily.</text>
</comment>
<reference evidence="17" key="2">
    <citation type="submission" date="2025-08" db="UniProtKB">
        <authorList>
            <consortium name="Ensembl"/>
        </authorList>
    </citation>
    <scope>IDENTIFICATION</scope>
</reference>
<keyword evidence="8" id="KW-0547">Nucleotide-binding</keyword>
<evidence type="ECO:0000256" key="15">
    <source>
        <dbReference type="ARBA" id="ARBA00077278"/>
    </source>
</evidence>
<evidence type="ECO:0000256" key="6">
    <source>
        <dbReference type="ARBA" id="ARBA00022490"/>
    </source>
</evidence>
<keyword evidence="18" id="KW-1185">Reference proteome</keyword>
<evidence type="ECO:0000256" key="2">
    <source>
        <dbReference type="ARBA" id="ARBA00004240"/>
    </source>
</evidence>
<accession>A0A4W6FFU0</accession>
<dbReference type="InterPro" id="IPR045058">
    <property type="entry name" value="GIMA/IAN/Toc"/>
</dbReference>
<evidence type="ECO:0000256" key="9">
    <source>
        <dbReference type="ARBA" id="ARBA00022824"/>
    </source>
</evidence>
<reference evidence="17" key="3">
    <citation type="submission" date="2025-09" db="UniProtKB">
        <authorList>
            <consortium name="Ensembl"/>
        </authorList>
    </citation>
    <scope>IDENTIFICATION</scope>
</reference>
<dbReference type="PANTHER" id="PTHR10903:SF112">
    <property type="entry name" value="SI:CH211-113E8.5"/>
    <property type="match status" value="1"/>
</dbReference>